<evidence type="ECO:0000256" key="2">
    <source>
        <dbReference type="ARBA" id="ARBA00022723"/>
    </source>
</evidence>
<comment type="caution">
    <text evidence="8">The sequence shown here is derived from an EMBL/GenBank/DDBJ whole genome shotgun (WGS) entry which is preliminary data.</text>
</comment>
<keyword evidence="1" id="KW-0813">Transport</keyword>
<gene>
    <name evidence="8" type="ORF">F8388_018286</name>
</gene>
<dbReference type="FunFam" id="2.60.40.420:FF:000003">
    <property type="entry name" value="Blue copper"/>
    <property type="match status" value="1"/>
</dbReference>
<dbReference type="PANTHER" id="PTHR33021">
    <property type="entry name" value="BLUE COPPER PROTEIN"/>
    <property type="match status" value="1"/>
</dbReference>
<evidence type="ECO:0000259" key="7">
    <source>
        <dbReference type="PROSITE" id="PS51485"/>
    </source>
</evidence>
<evidence type="ECO:0000256" key="5">
    <source>
        <dbReference type="ARBA" id="ARBA00023180"/>
    </source>
</evidence>
<dbReference type="InterPro" id="IPR003245">
    <property type="entry name" value="Phytocyanin_dom"/>
</dbReference>
<dbReference type="CDD" id="cd04216">
    <property type="entry name" value="Phytocyanin"/>
    <property type="match status" value="1"/>
</dbReference>
<dbReference type="AlphaFoldDB" id="A0A7J6EJ07"/>
<feature type="compositionally biased region" description="Polar residues" evidence="6">
    <location>
        <begin position="133"/>
        <end position="158"/>
    </location>
</feature>
<dbReference type="GO" id="GO:0005886">
    <property type="term" value="C:plasma membrane"/>
    <property type="evidence" value="ECO:0007669"/>
    <property type="project" value="TreeGrafter"/>
</dbReference>
<feature type="domain" description="Phytocyanin" evidence="7">
    <location>
        <begin position="27"/>
        <end position="125"/>
    </location>
</feature>
<sequence>MNQKTLIVVYGIIILMFGGAAITCRAATYTVGDSSGWDISTNLDSWTKDKTFNVGDVLVFQYSSTHSVSEVTKENYESCNTTNVLKAYSAGNTTITLNKPGDMFFVCGNKLHCLGGMKIQLNVHENNQAYAPTSAYSPQATPTTTTDPSHYPNPSSKANNNNNNNINLPTSSAYSAFSHLMLASFLALIVSML</sequence>
<evidence type="ECO:0000256" key="3">
    <source>
        <dbReference type="ARBA" id="ARBA00022982"/>
    </source>
</evidence>
<accession>A0A7J6EJ07</accession>
<organism evidence="8 9">
    <name type="scientific">Cannabis sativa</name>
    <name type="common">Hemp</name>
    <name type="synonym">Marijuana</name>
    <dbReference type="NCBI Taxonomy" id="3483"/>
    <lineage>
        <taxon>Eukaryota</taxon>
        <taxon>Viridiplantae</taxon>
        <taxon>Streptophyta</taxon>
        <taxon>Embryophyta</taxon>
        <taxon>Tracheophyta</taxon>
        <taxon>Spermatophyta</taxon>
        <taxon>Magnoliopsida</taxon>
        <taxon>eudicotyledons</taxon>
        <taxon>Gunneridae</taxon>
        <taxon>Pentapetalae</taxon>
        <taxon>rosids</taxon>
        <taxon>fabids</taxon>
        <taxon>Rosales</taxon>
        <taxon>Cannabaceae</taxon>
        <taxon>Cannabis</taxon>
    </lineage>
</organism>
<evidence type="ECO:0000313" key="9">
    <source>
        <dbReference type="Proteomes" id="UP000525078"/>
    </source>
</evidence>
<keyword evidence="3" id="KW-0249">Electron transport</keyword>
<dbReference type="Gene3D" id="2.60.40.420">
    <property type="entry name" value="Cupredoxins - blue copper proteins"/>
    <property type="match status" value="1"/>
</dbReference>
<dbReference type="InterPro" id="IPR039391">
    <property type="entry name" value="Phytocyanin-like"/>
</dbReference>
<feature type="region of interest" description="Disordered" evidence="6">
    <location>
        <begin position="133"/>
        <end position="164"/>
    </location>
</feature>
<evidence type="ECO:0000256" key="6">
    <source>
        <dbReference type="SAM" id="MobiDB-lite"/>
    </source>
</evidence>
<reference evidence="8 9" key="1">
    <citation type="journal article" date="2020" name="bioRxiv">
        <title>Sequence and annotation of 42 cannabis genomes reveals extensive copy number variation in cannabinoid synthesis and pathogen resistance genes.</title>
        <authorList>
            <person name="Mckernan K.J."/>
            <person name="Helbert Y."/>
            <person name="Kane L.T."/>
            <person name="Ebling H."/>
            <person name="Zhang L."/>
            <person name="Liu B."/>
            <person name="Eaton Z."/>
            <person name="Mclaughlin S."/>
            <person name="Kingan S."/>
            <person name="Baybayan P."/>
            <person name="Concepcion G."/>
            <person name="Jordan M."/>
            <person name="Riva A."/>
            <person name="Barbazuk W."/>
            <person name="Harkins T."/>
        </authorList>
    </citation>
    <scope>NUCLEOTIDE SEQUENCE [LARGE SCALE GENOMIC DNA]</scope>
    <source>
        <strain evidence="9">cv. Jamaican Lion 4</strain>
        <tissue evidence="8">Leaf</tissue>
    </source>
</reference>
<dbReference type="SUPFAM" id="SSF49503">
    <property type="entry name" value="Cupredoxins"/>
    <property type="match status" value="1"/>
</dbReference>
<keyword evidence="2" id="KW-0479">Metal-binding</keyword>
<dbReference type="Proteomes" id="UP000525078">
    <property type="component" value="Unassembled WGS sequence"/>
</dbReference>
<dbReference type="PANTHER" id="PTHR33021:SF70">
    <property type="entry name" value="PHYTOCYANIN DOMAIN-CONTAINING PROTEIN"/>
    <property type="match status" value="1"/>
</dbReference>
<dbReference type="GO" id="GO:0009055">
    <property type="term" value="F:electron transfer activity"/>
    <property type="evidence" value="ECO:0007669"/>
    <property type="project" value="InterPro"/>
</dbReference>
<evidence type="ECO:0000256" key="4">
    <source>
        <dbReference type="ARBA" id="ARBA00023008"/>
    </source>
</evidence>
<keyword evidence="4" id="KW-0186">Copper</keyword>
<dbReference type="PROSITE" id="PS51485">
    <property type="entry name" value="PHYTOCYANIN"/>
    <property type="match status" value="1"/>
</dbReference>
<name>A0A7J6EJ07_CANSA</name>
<keyword evidence="5" id="KW-0325">Glycoprotein</keyword>
<evidence type="ECO:0000256" key="1">
    <source>
        <dbReference type="ARBA" id="ARBA00022448"/>
    </source>
</evidence>
<dbReference type="EMBL" id="JAATIP010000226">
    <property type="protein sequence ID" value="KAF4358422.1"/>
    <property type="molecule type" value="Genomic_DNA"/>
</dbReference>
<proteinExistence type="predicted"/>
<dbReference type="InterPro" id="IPR008972">
    <property type="entry name" value="Cupredoxin"/>
</dbReference>
<evidence type="ECO:0000313" key="8">
    <source>
        <dbReference type="EMBL" id="KAF4358422.1"/>
    </source>
</evidence>
<dbReference type="Pfam" id="PF02298">
    <property type="entry name" value="Cu_bind_like"/>
    <property type="match status" value="1"/>
</dbReference>
<dbReference type="GO" id="GO:0046872">
    <property type="term" value="F:metal ion binding"/>
    <property type="evidence" value="ECO:0007669"/>
    <property type="project" value="UniProtKB-KW"/>
</dbReference>
<protein>
    <recommendedName>
        <fullName evidence="7">Phytocyanin domain-containing protein</fullName>
    </recommendedName>
</protein>